<feature type="region of interest" description="Disordered" evidence="1">
    <location>
        <begin position="108"/>
        <end position="232"/>
    </location>
</feature>
<feature type="transmembrane region" description="Helical" evidence="2">
    <location>
        <begin position="300"/>
        <end position="318"/>
    </location>
</feature>
<feature type="region of interest" description="Disordered" evidence="1">
    <location>
        <begin position="578"/>
        <end position="599"/>
    </location>
</feature>
<keyword evidence="2" id="KW-0812">Transmembrane</keyword>
<feature type="transmembrane region" description="Helical" evidence="2">
    <location>
        <begin position="27"/>
        <end position="45"/>
    </location>
</feature>
<feature type="compositionally biased region" description="Basic and acidic residues" evidence="1">
    <location>
        <begin position="578"/>
        <end position="589"/>
    </location>
</feature>
<reference evidence="4" key="3">
    <citation type="journal article" date="2018" name="Mol. Plant Microbe Interact.">
        <title>Genome sequence resources for the wheat stripe rust pathogen (Puccinia striiformis f. sp. tritici) and the barley stripe rust pathogen (Puccinia striiformis f. sp. hordei).</title>
        <authorList>
            <person name="Xia C."/>
            <person name="Wang M."/>
            <person name="Yin C."/>
            <person name="Cornejo O.E."/>
            <person name="Hulbert S.H."/>
            <person name="Chen X."/>
        </authorList>
    </citation>
    <scope>NUCLEOTIDE SEQUENCE [LARGE SCALE GENOMIC DNA]</scope>
    <source>
        <strain evidence="4">93TX-2</strain>
    </source>
</reference>
<organism evidence="3 4">
    <name type="scientific">Puccinia striiformis</name>
    <dbReference type="NCBI Taxonomy" id="27350"/>
    <lineage>
        <taxon>Eukaryota</taxon>
        <taxon>Fungi</taxon>
        <taxon>Dikarya</taxon>
        <taxon>Basidiomycota</taxon>
        <taxon>Pucciniomycotina</taxon>
        <taxon>Pucciniomycetes</taxon>
        <taxon>Pucciniales</taxon>
        <taxon>Pucciniaceae</taxon>
        <taxon>Puccinia</taxon>
    </lineage>
</organism>
<accession>A0A2S4VPB8</accession>
<reference evidence="3 4" key="1">
    <citation type="submission" date="2017-12" db="EMBL/GenBank/DDBJ databases">
        <title>Gene loss provides genomic basis for host adaptation in cereal stripe rust fungi.</title>
        <authorList>
            <person name="Xia C."/>
        </authorList>
    </citation>
    <scope>NUCLEOTIDE SEQUENCE [LARGE SCALE GENOMIC DNA]</scope>
    <source>
        <strain evidence="3 4">93TX-2</strain>
    </source>
</reference>
<comment type="caution">
    <text evidence="3">The sequence shown here is derived from an EMBL/GenBank/DDBJ whole genome shotgun (WGS) entry which is preliminary data.</text>
</comment>
<keyword evidence="2" id="KW-1133">Transmembrane helix</keyword>
<dbReference type="OrthoDB" id="2505652at2759"/>
<evidence type="ECO:0000313" key="3">
    <source>
        <dbReference type="EMBL" id="POW11407.1"/>
    </source>
</evidence>
<feature type="compositionally biased region" description="Low complexity" evidence="1">
    <location>
        <begin position="153"/>
        <end position="180"/>
    </location>
</feature>
<feature type="compositionally biased region" description="Basic and acidic residues" evidence="1">
    <location>
        <begin position="200"/>
        <end position="211"/>
    </location>
</feature>
<dbReference type="AlphaFoldDB" id="A0A2S4VPB8"/>
<feature type="transmembrane region" description="Helical" evidence="2">
    <location>
        <begin position="423"/>
        <end position="445"/>
    </location>
</feature>
<evidence type="ECO:0000256" key="2">
    <source>
        <dbReference type="SAM" id="Phobius"/>
    </source>
</evidence>
<feature type="transmembrane region" description="Helical" evidence="2">
    <location>
        <begin position="540"/>
        <end position="565"/>
    </location>
</feature>
<dbReference type="InterPro" id="IPR040410">
    <property type="entry name" value="UPF0658_Golgi"/>
</dbReference>
<feature type="compositionally biased region" description="Pro residues" evidence="1">
    <location>
        <begin position="123"/>
        <end position="152"/>
    </location>
</feature>
<feature type="transmembrane region" description="Helical" evidence="2">
    <location>
        <begin position="496"/>
        <end position="520"/>
    </location>
</feature>
<feature type="compositionally biased region" description="Polar residues" evidence="1">
    <location>
        <begin position="664"/>
        <end position="673"/>
    </location>
</feature>
<dbReference type="VEuPathDB" id="FungiDB:PSHT_08402"/>
<dbReference type="PANTHER" id="PTHR34391:SF2">
    <property type="entry name" value="TRP C-TERMINAL DOMAIN-CONTAINING PROTEIN"/>
    <property type="match status" value="1"/>
</dbReference>
<feature type="transmembrane region" description="Helical" evidence="2">
    <location>
        <begin position="379"/>
        <end position="403"/>
    </location>
</feature>
<protein>
    <submittedName>
        <fullName evidence="3">Uncharacterized protein</fullName>
    </submittedName>
</protein>
<feature type="compositionally biased region" description="Pro residues" evidence="1">
    <location>
        <begin position="181"/>
        <end position="193"/>
    </location>
</feature>
<dbReference type="Proteomes" id="UP000238274">
    <property type="component" value="Unassembled WGS sequence"/>
</dbReference>
<evidence type="ECO:0000256" key="1">
    <source>
        <dbReference type="SAM" id="MobiDB-lite"/>
    </source>
</evidence>
<gene>
    <name evidence="3" type="ORF">PSHT_08402</name>
</gene>
<keyword evidence="2" id="KW-0472">Membrane</keyword>
<feature type="region of interest" description="Disordered" evidence="1">
    <location>
        <begin position="651"/>
        <end position="673"/>
    </location>
</feature>
<proteinExistence type="predicted"/>
<sequence>MLQDSRNSLSIFLRPKSIVYKLFSHRYLLVAVIVASFQMVLQLWLEGRSLAIHRQGVDLLIEILETRNQPLHVSEPSSHGATSAGRQSRRSLQYQVLASQSTLVFTSPSLVRRGEEKNGYPALSPPAIPSPKPSTPPNPNSPSPPNPPPSQPPASSTKPNLAPSEPKPSSELPKPYQSPVHSPPPPNPQPPASAPAGGRDTQKVKDEVEVNKRRKEKKPPSKSSQTRLENVQQDPSALNILQEANLQQGGNAGSIQTTDMAAPGAAIFVLDGNLINLSAKCVTALKQPMKFISRSHRTDIARIVFHVWLWGLTIWSLLLESIPHLAAVVISQYISAAFVSLDLKKSINLKEDFASVVNNDCDGVDVLPEFWGVLLKLDIVAATFASAIALTFTFLAFKLYSILDWRTFKKLGASRMVRIAHTLSLIFAAILQLNAYFVTVFLALWLREVLTYQWGTNSKNLFKTMGFKVTLGFFLALSAPWLLVGNFSLKHENLIGIIAFLIFDVALLTFTIFLLSQGFYRQMADLSAICKAYFSALDHLNFTGIMACILMFASLLVAVACLLVFDRGLLAKVNRDSKSSSDTFERPSMTDDEIAFPNNDVTPYNHQSNGFIFTSYDKNDNGSVISQPQAVLAPRLETLAPPRNLRSMELYPNQVAGSHDTKTNQRYTSSSDQSWIAGDEKSWISHNAQITRSVSGYSEYSASSSGLSYATTTFSQRPLSPGPAIIPRKP</sequence>
<dbReference type="EMBL" id="PKSM01000111">
    <property type="protein sequence ID" value="POW11407.1"/>
    <property type="molecule type" value="Genomic_DNA"/>
</dbReference>
<keyword evidence="4" id="KW-1185">Reference proteome</keyword>
<dbReference type="PANTHER" id="PTHR34391">
    <property type="entry name" value="UPF0658 GOLGI APPARATUS MEMBRANE PROTEIN C1952.10C-RELATED"/>
    <property type="match status" value="1"/>
</dbReference>
<feature type="transmembrane region" description="Helical" evidence="2">
    <location>
        <begin position="465"/>
        <end position="484"/>
    </location>
</feature>
<name>A0A2S4VPB8_9BASI</name>
<dbReference type="VEuPathDB" id="FungiDB:PSTT_10927"/>
<reference evidence="4" key="2">
    <citation type="journal article" date="2018" name="BMC Genomics">
        <title>Genomic insights into host adaptation between the wheat stripe rust pathogen (Puccinia striiformis f. sp. tritici) and the barley stripe rust pathogen (Puccinia striiformis f. sp. hordei).</title>
        <authorList>
            <person name="Xia C."/>
            <person name="Wang M."/>
            <person name="Yin C."/>
            <person name="Cornejo O.E."/>
            <person name="Hulbert S.H."/>
            <person name="Chen X."/>
        </authorList>
    </citation>
    <scope>NUCLEOTIDE SEQUENCE [LARGE SCALE GENOMIC DNA]</scope>
    <source>
        <strain evidence="4">93TX-2</strain>
    </source>
</reference>
<evidence type="ECO:0000313" key="4">
    <source>
        <dbReference type="Proteomes" id="UP000238274"/>
    </source>
</evidence>
<dbReference type="GO" id="GO:0005794">
    <property type="term" value="C:Golgi apparatus"/>
    <property type="evidence" value="ECO:0007669"/>
    <property type="project" value="TreeGrafter"/>
</dbReference>